<feature type="region of interest" description="Disordered" evidence="1">
    <location>
        <begin position="1"/>
        <end position="23"/>
    </location>
</feature>
<keyword evidence="2" id="KW-0812">Transmembrane</keyword>
<dbReference type="AlphaFoldDB" id="A0A2S8IPZ9"/>
<evidence type="ECO:0000313" key="4">
    <source>
        <dbReference type="Proteomes" id="UP000238206"/>
    </source>
</evidence>
<feature type="compositionally biased region" description="Basic and acidic residues" evidence="1">
    <location>
        <begin position="158"/>
        <end position="174"/>
    </location>
</feature>
<reference evidence="3 4" key="1">
    <citation type="submission" date="2018-02" db="EMBL/GenBank/DDBJ databases">
        <title>Draft genome sequencing of Burkholderia cepacia Y14-15.</title>
        <authorList>
            <person name="Zheng B.-X."/>
        </authorList>
    </citation>
    <scope>NUCLEOTIDE SEQUENCE [LARGE SCALE GENOMIC DNA]</scope>
    <source>
        <strain evidence="3 4">Y14-15</strain>
    </source>
</reference>
<protein>
    <submittedName>
        <fullName evidence="3">Low affinity iron permease family protein</fullName>
    </submittedName>
</protein>
<feature type="transmembrane region" description="Helical" evidence="2">
    <location>
        <begin position="42"/>
        <end position="63"/>
    </location>
</feature>
<dbReference type="RefSeq" id="WP_105391527.1">
    <property type="nucleotide sequence ID" value="NZ_PUIQ01000022.1"/>
</dbReference>
<dbReference type="GO" id="GO:0055085">
    <property type="term" value="P:transmembrane transport"/>
    <property type="evidence" value="ECO:0007669"/>
    <property type="project" value="InterPro"/>
</dbReference>
<gene>
    <name evidence="3" type="ORF">C5615_18200</name>
</gene>
<keyword evidence="2" id="KW-0472">Membrane</keyword>
<dbReference type="Pfam" id="PF04120">
    <property type="entry name" value="Iron_permease"/>
    <property type="match status" value="1"/>
</dbReference>
<dbReference type="Proteomes" id="UP000238206">
    <property type="component" value="Unassembled WGS sequence"/>
</dbReference>
<sequence>MRESNDSSRGRPRAGGGAAADPRFVPARHPVTRAFERLASHVTVWAGSPVAFGSAVAVIVVWLVSGPLFHYSDAWQLVINTGTTIVTFLMVFLLQHNQNRDSVALHLKLDELVAVTRAANDQLIGIEDASEDRLRELARNYLELAKRAAASEGTPGTDDDRGTADDQPGTRRES</sequence>
<evidence type="ECO:0000313" key="3">
    <source>
        <dbReference type="EMBL" id="PQP16840.1"/>
    </source>
</evidence>
<evidence type="ECO:0000256" key="1">
    <source>
        <dbReference type="SAM" id="MobiDB-lite"/>
    </source>
</evidence>
<accession>A0A2S8IPZ9</accession>
<organism evidence="3 4">
    <name type="scientific">Burkholderia cepacia</name>
    <name type="common">Pseudomonas cepacia</name>
    <dbReference type="NCBI Taxonomy" id="292"/>
    <lineage>
        <taxon>Bacteria</taxon>
        <taxon>Pseudomonadati</taxon>
        <taxon>Pseudomonadota</taxon>
        <taxon>Betaproteobacteria</taxon>
        <taxon>Burkholderiales</taxon>
        <taxon>Burkholderiaceae</taxon>
        <taxon>Burkholderia</taxon>
        <taxon>Burkholderia cepacia complex</taxon>
    </lineage>
</organism>
<keyword evidence="2" id="KW-1133">Transmembrane helix</keyword>
<feature type="transmembrane region" description="Helical" evidence="2">
    <location>
        <begin position="75"/>
        <end position="94"/>
    </location>
</feature>
<comment type="caution">
    <text evidence="3">The sequence shown here is derived from an EMBL/GenBank/DDBJ whole genome shotgun (WGS) entry which is preliminary data.</text>
</comment>
<dbReference type="InterPro" id="IPR007251">
    <property type="entry name" value="Iron_permease_Fet4"/>
</dbReference>
<name>A0A2S8IPZ9_BURCE</name>
<feature type="region of interest" description="Disordered" evidence="1">
    <location>
        <begin position="148"/>
        <end position="174"/>
    </location>
</feature>
<proteinExistence type="predicted"/>
<evidence type="ECO:0000256" key="2">
    <source>
        <dbReference type="SAM" id="Phobius"/>
    </source>
</evidence>
<dbReference type="EMBL" id="PUIQ01000022">
    <property type="protein sequence ID" value="PQP16840.1"/>
    <property type="molecule type" value="Genomic_DNA"/>
</dbReference>